<dbReference type="InterPro" id="IPR009097">
    <property type="entry name" value="Cyclic_Pdiesterase"/>
</dbReference>
<dbReference type="EMBL" id="JAGINW010000001">
    <property type="protein sequence ID" value="MBP2323921.1"/>
    <property type="molecule type" value="Genomic_DNA"/>
</dbReference>
<dbReference type="RefSeq" id="WP_209640903.1">
    <property type="nucleotide sequence ID" value="NZ_JAGINW010000001.1"/>
</dbReference>
<protein>
    <submittedName>
        <fullName evidence="1">2'-5' RNA ligase</fullName>
        <ecNumber evidence="1">6.5.1.-</ecNumber>
    </submittedName>
</protein>
<comment type="caution">
    <text evidence="1">The sequence shown here is derived from an EMBL/GenBank/DDBJ whole genome shotgun (WGS) entry which is preliminary data.</text>
</comment>
<dbReference type="Proteomes" id="UP001519332">
    <property type="component" value="Unassembled WGS sequence"/>
</dbReference>
<dbReference type="Pfam" id="PF13563">
    <property type="entry name" value="2_5_RNA_ligase2"/>
    <property type="match status" value="1"/>
</dbReference>
<dbReference type="SUPFAM" id="SSF55144">
    <property type="entry name" value="LigT-like"/>
    <property type="match status" value="1"/>
</dbReference>
<dbReference type="GO" id="GO:0016874">
    <property type="term" value="F:ligase activity"/>
    <property type="evidence" value="ECO:0007669"/>
    <property type="project" value="UniProtKB-KW"/>
</dbReference>
<name>A0ABS4TJA0_9PSEU</name>
<dbReference type="Gene3D" id="3.90.1140.10">
    <property type="entry name" value="Cyclic phosphodiesterase"/>
    <property type="match status" value="1"/>
</dbReference>
<accession>A0ABS4TJA0</accession>
<keyword evidence="1" id="KW-0436">Ligase</keyword>
<proteinExistence type="predicted"/>
<dbReference type="EC" id="6.5.1.-" evidence="1"/>
<evidence type="ECO:0000313" key="2">
    <source>
        <dbReference type="Proteomes" id="UP001519332"/>
    </source>
</evidence>
<evidence type="ECO:0000313" key="1">
    <source>
        <dbReference type="EMBL" id="MBP2323921.1"/>
    </source>
</evidence>
<organism evidence="1 2">
    <name type="scientific">Kibdelosporangium banguiense</name>
    <dbReference type="NCBI Taxonomy" id="1365924"/>
    <lineage>
        <taxon>Bacteria</taxon>
        <taxon>Bacillati</taxon>
        <taxon>Actinomycetota</taxon>
        <taxon>Actinomycetes</taxon>
        <taxon>Pseudonocardiales</taxon>
        <taxon>Pseudonocardiaceae</taxon>
        <taxon>Kibdelosporangium</taxon>
    </lineage>
</organism>
<sequence length="153" mass="16926">MRLFTAAIPPPEVADHLEAALASVPGMTYRAPRAAWHITLGYYGEEDPAGRIPWVRSRLTSVARPRVALAKLGNFGETLLMRVSTPDKRLADLAAVLRWDDKHPEYIPHLTVGRGPLVDLPYAGPEWTVDEVVLLGAEKRHDYTVVDRIGLPA</sequence>
<reference evidence="1 2" key="1">
    <citation type="submission" date="2021-03" db="EMBL/GenBank/DDBJ databases">
        <title>Sequencing the genomes of 1000 actinobacteria strains.</title>
        <authorList>
            <person name="Klenk H.-P."/>
        </authorList>
    </citation>
    <scope>NUCLEOTIDE SEQUENCE [LARGE SCALE GENOMIC DNA]</scope>
    <source>
        <strain evidence="1 2">DSM 46670</strain>
    </source>
</reference>
<gene>
    <name evidence="1" type="ORF">JOF56_004306</name>
</gene>
<keyword evidence="2" id="KW-1185">Reference proteome</keyword>